<dbReference type="InterPro" id="IPR036415">
    <property type="entry name" value="Lamin_tail_dom_sf"/>
</dbReference>
<evidence type="ECO:0000313" key="5">
    <source>
        <dbReference type="EMBL" id="AWM33683.1"/>
    </source>
</evidence>
<feature type="region of interest" description="Disordered" evidence="2">
    <location>
        <begin position="462"/>
        <end position="489"/>
    </location>
</feature>
<gene>
    <name evidence="5" type="ORF">DDQ68_13350</name>
</gene>
<accession>A0A2Z3GIT9</accession>
<evidence type="ECO:0000313" key="6">
    <source>
        <dbReference type="Proteomes" id="UP000245999"/>
    </source>
</evidence>
<dbReference type="PROSITE" id="PS51841">
    <property type="entry name" value="LTD"/>
    <property type="match status" value="1"/>
</dbReference>
<reference evidence="6" key="1">
    <citation type="submission" date="2018-04" db="EMBL/GenBank/DDBJ databases">
        <title>Complete genome of Antarctic heterotrophic bacterium Hymenobacter nivis.</title>
        <authorList>
            <person name="Terashima M."/>
        </authorList>
    </citation>
    <scope>NUCLEOTIDE SEQUENCE [LARGE SCALE GENOMIC DNA]</scope>
    <source>
        <strain evidence="6">NBRC 111535</strain>
    </source>
</reference>
<evidence type="ECO:0000256" key="3">
    <source>
        <dbReference type="SAM" id="SignalP"/>
    </source>
</evidence>
<evidence type="ECO:0000259" key="4">
    <source>
        <dbReference type="PROSITE" id="PS51841"/>
    </source>
</evidence>
<feature type="region of interest" description="Disordered" evidence="2">
    <location>
        <begin position="742"/>
        <end position="774"/>
    </location>
</feature>
<organism evidence="5 6">
    <name type="scientific">Hymenobacter nivis</name>
    <dbReference type="NCBI Taxonomy" id="1850093"/>
    <lineage>
        <taxon>Bacteria</taxon>
        <taxon>Pseudomonadati</taxon>
        <taxon>Bacteroidota</taxon>
        <taxon>Cytophagia</taxon>
        <taxon>Cytophagales</taxon>
        <taxon>Hymenobacteraceae</taxon>
        <taxon>Hymenobacter</taxon>
    </lineage>
</organism>
<proteinExistence type="predicted"/>
<name>A0A2Z3GIT9_9BACT</name>
<dbReference type="Proteomes" id="UP000245999">
    <property type="component" value="Chromosome"/>
</dbReference>
<evidence type="ECO:0000256" key="2">
    <source>
        <dbReference type="SAM" id="MobiDB-lite"/>
    </source>
</evidence>
<dbReference type="RefSeq" id="WP_109656737.1">
    <property type="nucleotide sequence ID" value="NZ_CP029145.1"/>
</dbReference>
<dbReference type="Gene3D" id="2.60.40.1220">
    <property type="match status" value="2"/>
</dbReference>
<dbReference type="SUPFAM" id="SSF74853">
    <property type="entry name" value="Lamin A/C globular tail domain"/>
    <property type="match status" value="2"/>
</dbReference>
<feature type="chain" id="PRO_5016458375" description="LTD domain-containing protein" evidence="3">
    <location>
        <begin position="20"/>
        <end position="864"/>
    </location>
</feature>
<evidence type="ECO:0000256" key="1">
    <source>
        <dbReference type="ARBA" id="ARBA00022729"/>
    </source>
</evidence>
<dbReference type="EMBL" id="CP029145">
    <property type="protein sequence ID" value="AWM33683.1"/>
    <property type="molecule type" value="Genomic_DNA"/>
</dbReference>
<sequence>MSKQLLFVAFLLLSHAASAQLRDDFADGNFTANPAWAGTANFFTVNAQHQLQSNGPAVSGTRLQLAAPCRASTGTTWEFWANLRLATSASNVADVWLMASGPDLGNAATSGYFVRLGGTADNLTLFRKDSAKAAVALITGKAKALISSTNNLVRMRITRSTASRWTLERDLTGGRNFVADGAPATDAAHQRSAAAGVALLYSSANGKNFYFDDFSVVDATPPLLLRAAPLDTRRVEVVFNEAVDPATGALAASYRLRGGAAPVAAEILAHNPAVVRLTFGADLPAANVLEVLQMADLFGNAAPGPLAASFAGLPVAPGFGDLIITEIMTRETPAVSLPESEFVEIYNRSATKSLSLRGVRLGKTGTTARAIFPDTARLLPGQCAVVCGSTRAAQFAPFGKVYGLMNFPALSNGGDQLVLRGPGGRVLFEVTYSEAWYRDARKQAGGWSLEMLDPANLCAGADNWTASPDPRGGTPGRANAAGAPHPDAAPPTLLRAVALDTRTVRLFFSEKLDSAAAALPARYALGAPAPAVARAAPVGPDFRVVDLTLAGALAPSRPTALTVQTATDCAGNASGPLQAAEFALPEAAAPGDVVVNELLFNPRVGAVRFIELMNRSQKYVDLQGFQVGDGAAAKSVSPGAYVLAPGQLVAFSTSPATVQAQYPTSAEPAALLPVGALPTWPDDAGLAVLLDAGGQEIDRFAYNKSLHLPLLASQDGVSLERIRAQGPSLGSNFHSAAGTVGYATPGRPNSQAQDAPGGGQELTVTPEVFTPDDDGQQDFTTLNYQFDQPGYVGSVTVYDAVGRLTRRLLRNVSLPTAGFVAWDGLDDGGRKAAVGYYILHVELFRPAGGERREYKKTVVLGARF</sequence>
<dbReference type="OrthoDB" id="9758406at2"/>
<dbReference type="Pfam" id="PF00932">
    <property type="entry name" value="LTD"/>
    <property type="match status" value="2"/>
</dbReference>
<protein>
    <recommendedName>
        <fullName evidence="4">LTD domain-containing protein</fullName>
    </recommendedName>
</protein>
<dbReference type="AlphaFoldDB" id="A0A2Z3GIT9"/>
<keyword evidence="1 3" id="KW-0732">Signal</keyword>
<feature type="signal peptide" evidence="3">
    <location>
        <begin position="1"/>
        <end position="19"/>
    </location>
</feature>
<dbReference type="KEGG" id="hnv:DDQ68_13350"/>
<dbReference type="Gene3D" id="2.60.40.1260">
    <property type="entry name" value="Lamin Tail domain"/>
    <property type="match status" value="1"/>
</dbReference>
<keyword evidence="6" id="KW-1185">Reference proteome</keyword>
<feature type="domain" description="LTD" evidence="4">
    <location>
        <begin position="581"/>
        <end position="704"/>
    </location>
</feature>
<dbReference type="InterPro" id="IPR014755">
    <property type="entry name" value="Cu-Rt/internalin_Ig-like"/>
</dbReference>
<dbReference type="Gene3D" id="2.60.40.4070">
    <property type="match status" value="1"/>
</dbReference>
<dbReference type="InterPro" id="IPR001322">
    <property type="entry name" value="Lamin_tail_dom"/>
</dbReference>